<dbReference type="EMBL" id="JAHDYS010000011">
    <property type="protein sequence ID" value="MBT1072572.1"/>
    <property type="molecule type" value="Genomic_DNA"/>
</dbReference>
<keyword evidence="6" id="KW-1185">Reference proteome</keyword>
<keyword evidence="4" id="KW-0012">Acyltransferase</keyword>
<evidence type="ECO:0000313" key="6">
    <source>
        <dbReference type="Proteomes" id="UP000784128"/>
    </source>
</evidence>
<keyword evidence="2" id="KW-0808">Transferase</keyword>
<comment type="caution">
    <text evidence="5">The sequence shown here is derived from an EMBL/GenBank/DDBJ whole genome shotgun (WGS) entry which is preliminary data.</text>
</comment>
<keyword evidence="3" id="KW-0677">Repeat</keyword>
<evidence type="ECO:0000313" key="5">
    <source>
        <dbReference type="EMBL" id="MBT1072572.1"/>
    </source>
</evidence>
<dbReference type="SUPFAM" id="SSF51161">
    <property type="entry name" value="Trimeric LpxA-like enzymes"/>
    <property type="match status" value="1"/>
</dbReference>
<name>A0ABS5UA53_9BACT</name>
<dbReference type="InterPro" id="IPR001451">
    <property type="entry name" value="Hexapep"/>
</dbReference>
<reference evidence="5 6" key="1">
    <citation type="submission" date="2021-05" db="EMBL/GenBank/DDBJ databases">
        <title>The draft genome of Geobacter chapellei DSM 13688.</title>
        <authorList>
            <person name="Xu Z."/>
            <person name="Masuda Y."/>
            <person name="Itoh H."/>
            <person name="Senoo K."/>
        </authorList>
    </citation>
    <scope>NUCLEOTIDE SEQUENCE [LARGE SCALE GENOMIC DNA]</scope>
    <source>
        <strain evidence="5 6">DSM 13688</strain>
    </source>
</reference>
<dbReference type="Pfam" id="PF00132">
    <property type="entry name" value="Hexapep"/>
    <property type="match status" value="1"/>
</dbReference>
<evidence type="ECO:0000256" key="2">
    <source>
        <dbReference type="ARBA" id="ARBA00022679"/>
    </source>
</evidence>
<dbReference type="PANTHER" id="PTHR43300:SF11">
    <property type="entry name" value="ACETYLTRANSFERASE RV3034C-RELATED"/>
    <property type="match status" value="1"/>
</dbReference>
<sequence length="204" mass="22860">MHMSIIQKISVALFIQVMKLRKKILCTHPCVSIGAFTYGIPKVYFHDSNKLIIGKYGSISSKVVIFLGGEHRTDFVSTFPFNQFFSTHRYLEGHPATRGDVTIGNDVWIGFGSLIVSGVTIGDGAVIGANSVVTKPVPPYAVVAGNPAKIIRYRFSNEIIERLLVIKWWNWNSEDINEGVPFLFNTDISAFFRYAENLQQSKQN</sequence>
<gene>
    <name evidence="5" type="ORF">KJB30_12300</name>
</gene>
<evidence type="ECO:0000256" key="1">
    <source>
        <dbReference type="ARBA" id="ARBA00007274"/>
    </source>
</evidence>
<dbReference type="CDD" id="cd03349">
    <property type="entry name" value="LbH_XAT"/>
    <property type="match status" value="1"/>
</dbReference>
<dbReference type="InterPro" id="IPR018357">
    <property type="entry name" value="Hexapep_transf_CS"/>
</dbReference>
<dbReference type="PROSITE" id="PS00101">
    <property type="entry name" value="HEXAPEP_TRANSFERASES"/>
    <property type="match status" value="1"/>
</dbReference>
<comment type="similarity">
    <text evidence="1">Belongs to the transferase hexapeptide repeat family.</text>
</comment>
<dbReference type="PANTHER" id="PTHR43300">
    <property type="entry name" value="ACETYLTRANSFERASE"/>
    <property type="match status" value="1"/>
</dbReference>
<dbReference type="Proteomes" id="UP000784128">
    <property type="component" value="Unassembled WGS sequence"/>
</dbReference>
<organism evidence="5 6">
    <name type="scientific">Pelotalea chapellei</name>
    <dbReference type="NCBI Taxonomy" id="44671"/>
    <lineage>
        <taxon>Bacteria</taxon>
        <taxon>Pseudomonadati</taxon>
        <taxon>Thermodesulfobacteriota</taxon>
        <taxon>Desulfuromonadia</taxon>
        <taxon>Geobacterales</taxon>
        <taxon>Geobacteraceae</taxon>
        <taxon>Pelotalea</taxon>
    </lineage>
</organism>
<proteinExistence type="inferred from homology"/>
<dbReference type="Gene3D" id="2.160.10.10">
    <property type="entry name" value="Hexapeptide repeat proteins"/>
    <property type="match status" value="1"/>
</dbReference>
<accession>A0ABS5UA53</accession>
<protein>
    <submittedName>
        <fullName evidence="5">CatB-related O-acetyltransferase</fullName>
    </submittedName>
</protein>
<evidence type="ECO:0000256" key="4">
    <source>
        <dbReference type="ARBA" id="ARBA00023315"/>
    </source>
</evidence>
<evidence type="ECO:0000256" key="3">
    <source>
        <dbReference type="ARBA" id="ARBA00022737"/>
    </source>
</evidence>
<dbReference type="InterPro" id="IPR050179">
    <property type="entry name" value="Trans_hexapeptide_repeat"/>
</dbReference>
<dbReference type="InterPro" id="IPR011004">
    <property type="entry name" value="Trimer_LpxA-like_sf"/>
</dbReference>